<keyword evidence="11" id="KW-1185">Reference proteome</keyword>
<organism evidence="10 11">
    <name type="scientific">Candidatus Hydrogenisulfobacillus filiaventi</name>
    <dbReference type="NCBI Taxonomy" id="2707344"/>
    <lineage>
        <taxon>Bacteria</taxon>
        <taxon>Bacillati</taxon>
        <taxon>Bacillota</taxon>
        <taxon>Clostridia</taxon>
        <taxon>Eubacteriales</taxon>
        <taxon>Clostridiales Family XVII. Incertae Sedis</taxon>
        <taxon>Candidatus Hydrogenisulfobacillus</taxon>
    </lineage>
</organism>
<reference evidence="10 11" key="1">
    <citation type="submission" date="2020-02" db="EMBL/GenBank/DDBJ databases">
        <authorList>
            <person name="Hogendoorn C."/>
        </authorList>
    </citation>
    <scope>NUCLEOTIDE SEQUENCE [LARGE SCALE GENOMIC DNA]</scope>
    <source>
        <strain evidence="10">R501</strain>
    </source>
</reference>
<evidence type="ECO:0000313" key="11">
    <source>
        <dbReference type="Proteomes" id="UP000503399"/>
    </source>
</evidence>
<evidence type="ECO:0000256" key="8">
    <source>
        <dbReference type="HAMAP-Rule" id="MF_00238"/>
    </source>
</evidence>
<dbReference type="NCBIfam" id="TIGR00017">
    <property type="entry name" value="cmk"/>
    <property type="match status" value="1"/>
</dbReference>
<dbReference type="Pfam" id="PF02224">
    <property type="entry name" value="Cytidylate_kin"/>
    <property type="match status" value="1"/>
</dbReference>
<evidence type="ECO:0000256" key="5">
    <source>
        <dbReference type="ARBA" id="ARBA00022840"/>
    </source>
</evidence>
<dbReference type="AlphaFoldDB" id="A0A6F8ZGF1"/>
<dbReference type="InterPro" id="IPR011994">
    <property type="entry name" value="Cytidylate_kinase_dom"/>
</dbReference>
<keyword evidence="8" id="KW-0963">Cytoplasm</keyword>
<dbReference type="GO" id="GO:0006220">
    <property type="term" value="P:pyrimidine nucleotide metabolic process"/>
    <property type="evidence" value="ECO:0007669"/>
    <property type="project" value="UniProtKB-UniRule"/>
</dbReference>
<comment type="subcellular location">
    <subcellularLocation>
        <location evidence="8">Cytoplasm</location>
    </subcellularLocation>
</comment>
<proteinExistence type="inferred from homology"/>
<comment type="similarity">
    <text evidence="1 8">Belongs to the cytidylate kinase family. Type 1 subfamily.</text>
</comment>
<evidence type="ECO:0000256" key="3">
    <source>
        <dbReference type="ARBA" id="ARBA00022741"/>
    </source>
</evidence>
<evidence type="ECO:0000256" key="1">
    <source>
        <dbReference type="ARBA" id="ARBA00009427"/>
    </source>
</evidence>
<keyword evidence="5 8" id="KW-0067">ATP-binding</keyword>
<evidence type="ECO:0000259" key="9">
    <source>
        <dbReference type="Pfam" id="PF02224"/>
    </source>
</evidence>
<dbReference type="GO" id="GO:0015949">
    <property type="term" value="P:nucleobase-containing small molecule interconversion"/>
    <property type="evidence" value="ECO:0007669"/>
    <property type="project" value="TreeGrafter"/>
</dbReference>
<evidence type="ECO:0000256" key="6">
    <source>
        <dbReference type="ARBA" id="ARBA00047615"/>
    </source>
</evidence>
<sequence length="228" mass="24867">MNADEAAGPIIAVDGPAGAGKSTVARRVADALGFLYLDTGAMYRALALKALATGADLRDEEALVRLLQETDLVLTAEPGGQVRVWMDGQDVTDELRRPAVNAAVSQVAGFGRVREEMVRRQRGLARGGRIVVDGRDIGTNVFPQAPFKFFLTASLETRARRRQQDLARMGYHVDTATLAEEIRHRDALDAARPYGPLRQAPDAVVIDTTDMEVDAVVAEILRVYRQRA</sequence>
<feature type="domain" description="Cytidylate kinase" evidence="9">
    <location>
        <begin position="11"/>
        <end position="225"/>
    </location>
</feature>
<keyword evidence="2 8" id="KW-0808">Transferase</keyword>
<dbReference type="PANTHER" id="PTHR21299:SF2">
    <property type="entry name" value="CYTIDYLATE KINASE"/>
    <property type="match status" value="1"/>
</dbReference>
<keyword evidence="3 8" id="KW-0547">Nucleotide-binding</keyword>
<dbReference type="PANTHER" id="PTHR21299">
    <property type="entry name" value="CYTIDYLATE KINASE/PANTOATE-BETA-ALANINE LIGASE"/>
    <property type="match status" value="1"/>
</dbReference>
<dbReference type="EC" id="2.7.4.25" evidence="8"/>
<dbReference type="InterPro" id="IPR003136">
    <property type="entry name" value="Cytidylate_kin"/>
</dbReference>
<dbReference type="Proteomes" id="UP000503399">
    <property type="component" value="Chromosome"/>
</dbReference>
<dbReference type="CDD" id="cd02020">
    <property type="entry name" value="CMPK"/>
    <property type="match status" value="1"/>
</dbReference>
<accession>A0A6F8ZGF1</accession>
<evidence type="ECO:0000256" key="4">
    <source>
        <dbReference type="ARBA" id="ARBA00022777"/>
    </source>
</evidence>
<keyword evidence="4 8" id="KW-0418">Kinase</keyword>
<comment type="catalytic activity">
    <reaction evidence="6 8">
        <text>dCMP + ATP = dCDP + ADP</text>
        <dbReference type="Rhea" id="RHEA:25094"/>
        <dbReference type="ChEBI" id="CHEBI:30616"/>
        <dbReference type="ChEBI" id="CHEBI:57566"/>
        <dbReference type="ChEBI" id="CHEBI:58593"/>
        <dbReference type="ChEBI" id="CHEBI:456216"/>
        <dbReference type="EC" id="2.7.4.25"/>
    </reaction>
</comment>
<dbReference type="InterPro" id="IPR027417">
    <property type="entry name" value="P-loop_NTPase"/>
</dbReference>
<dbReference type="SUPFAM" id="SSF52540">
    <property type="entry name" value="P-loop containing nucleoside triphosphate hydrolases"/>
    <property type="match status" value="1"/>
</dbReference>
<comment type="catalytic activity">
    <reaction evidence="7 8">
        <text>CMP + ATP = CDP + ADP</text>
        <dbReference type="Rhea" id="RHEA:11600"/>
        <dbReference type="ChEBI" id="CHEBI:30616"/>
        <dbReference type="ChEBI" id="CHEBI:58069"/>
        <dbReference type="ChEBI" id="CHEBI:60377"/>
        <dbReference type="ChEBI" id="CHEBI:456216"/>
        <dbReference type="EC" id="2.7.4.25"/>
    </reaction>
</comment>
<dbReference type="Gene3D" id="3.40.50.300">
    <property type="entry name" value="P-loop containing nucleotide triphosphate hydrolases"/>
    <property type="match status" value="1"/>
</dbReference>
<dbReference type="EMBL" id="LR778114">
    <property type="protein sequence ID" value="CAB1128716.1"/>
    <property type="molecule type" value="Genomic_DNA"/>
</dbReference>
<dbReference type="HAMAP" id="MF_00238">
    <property type="entry name" value="Cytidyl_kinase_type1"/>
    <property type="match status" value="1"/>
</dbReference>
<evidence type="ECO:0000256" key="7">
    <source>
        <dbReference type="ARBA" id="ARBA00048478"/>
    </source>
</evidence>
<name>A0A6F8ZGF1_9FIRM</name>
<dbReference type="GO" id="GO:0005829">
    <property type="term" value="C:cytosol"/>
    <property type="evidence" value="ECO:0007669"/>
    <property type="project" value="TreeGrafter"/>
</dbReference>
<evidence type="ECO:0000256" key="2">
    <source>
        <dbReference type="ARBA" id="ARBA00022679"/>
    </source>
</evidence>
<dbReference type="GO" id="GO:0005524">
    <property type="term" value="F:ATP binding"/>
    <property type="evidence" value="ECO:0007669"/>
    <property type="project" value="UniProtKB-UniRule"/>
</dbReference>
<dbReference type="KEGG" id="hfv:R50_1210"/>
<feature type="binding site" evidence="8">
    <location>
        <begin position="15"/>
        <end position="23"/>
    </location>
    <ligand>
        <name>ATP</name>
        <dbReference type="ChEBI" id="CHEBI:30616"/>
    </ligand>
</feature>
<dbReference type="GO" id="GO:0036431">
    <property type="term" value="F:dCMP kinase activity"/>
    <property type="evidence" value="ECO:0007669"/>
    <property type="project" value="InterPro"/>
</dbReference>
<protein>
    <recommendedName>
        <fullName evidence="8">Cytidylate kinase</fullName>
        <shortName evidence="8">CK</shortName>
        <ecNumber evidence="8">2.7.4.25</ecNumber>
    </recommendedName>
    <alternativeName>
        <fullName evidence="8">Cytidine monophosphate kinase</fullName>
        <shortName evidence="8">CMP kinase</shortName>
    </alternativeName>
</protein>
<gene>
    <name evidence="8 10" type="primary">cmk</name>
    <name evidence="10" type="ORF">R50_1210</name>
</gene>
<evidence type="ECO:0000313" key="10">
    <source>
        <dbReference type="EMBL" id="CAB1128716.1"/>
    </source>
</evidence>